<dbReference type="AlphaFoldDB" id="A0A3N2PLJ6"/>
<reference evidence="2 3" key="1">
    <citation type="journal article" date="2018" name="Mol. Ecol.">
        <title>The obligate alkalophilic soda-lake fungus Sodiomyces alkalinus has shifted to a protein diet.</title>
        <authorList>
            <person name="Grum-Grzhimaylo A.A."/>
            <person name="Falkoski D.L."/>
            <person name="van den Heuvel J."/>
            <person name="Valero-Jimenez C.A."/>
            <person name="Min B."/>
            <person name="Choi I.G."/>
            <person name="Lipzen A."/>
            <person name="Daum C.G."/>
            <person name="Aanen D.K."/>
            <person name="Tsang A."/>
            <person name="Henrissat B."/>
            <person name="Bilanenko E.N."/>
            <person name="de Vries R.P."/>
            <person name="van Kan J.A.L."/>
            <person name="Grigoriev I.V."/>
            <person name="Debets A.J.M."/>
        </authorList>
    </citation>
    <scope>NUCLEOTIDE SEQUENCE [LARGE SCALE GENOMIC DNA]</scope>
    <source>
        <strain evidence="2 3">F11</strain>
    </source>
</reference>
<feature type="region of interest" description="Disordered" evidence="1">
    <location>
        <begin position="135"/>
        <end position="166"/>
    </location>
</feature>
<dbReference type="Proteomes" id="UP000272025">
    <property type="component" value="Unassembled WGS sequence"/>
</dbReference>
<evidence type="ECO:0000313" key="2">
    <source>
        <dbReference type="EMBL" id="ROT35393.1"/>
    </source>
</evidence>
<keyword evidence="3" id="KW-1185">Reference proteome</keyword>
<feature type="compositionally biased region" description="Basic and acidic residues" evidence="1">
    <location>
        <begin position="143"/>
        <end position="153"/>
    </location>
</feature>
<accession>A0A3N2PLJ6</accession>
<protein>
    <submittedName>
        <fullName evidence="2">Uncharacterized protein</fullName>
    </submittedName>
</protein>
<proteinExistence type="predicted"/>
<dbReference type="GeneID" id="39583020"/>
<sequence>MFMTDTLPPPLLSPPPCWSTRGRFCGHFPLAGKSGTARAGAELQIDHELQSIPQEIYNSRDPTNPEEREVAPLPVPPVSISLAPGSPIIVEEECIVYDATLRSLWAPSLANKEAKGVETPTKVTPQLLGRIVERSILSASPDDPERPGLREGDSNNPARGGGGSARGLSRFFKSRFPLQLAQTRSSLAFRCPSWPRKRFLAGLLEVLNIFMHHFRRSPFPVHSSSNQKFANTGAKRLRCTAGKPSGPSKDTTKSTLNAVVGSPPSHSLHPHHAAPRVLNRSPPTSMNRDHFTRNTFRF</sequence>
<feature type="region of interest" description="Disordered" evidence="1">
    <location>
        <begin position="238"/>
        <end position="298"/>
    </location>
</feature>
<dbReference type="EMBL" id="ML119061">
    <property type="protein sequence ID" value="ROT35393.1"/>
    <property type="molecule type" value="Genomic_DNA"/>
</dbReference>
<evidence type="ECO:0000313" key="3">
    <source>
        <dbReference type="Proteomes" id="UP000272025"/>
    </source>
</evidence>
<evidence type="ECO:0000256" key="1">
    <source>
        <dbReference type="SAM" id="MobiDB-lite"/>
    </source>
</evidence>
<gene>
    <name evidence="2" type="ORF">SODALDRAFT_363215</name>
</gene>
<name>A0A3N2PLJ6_SODAK</name>
<dbReference type="RefSeq" id="XP_028463199.1">
    <property type="nucleotide sequence ID" value="XM_028614542.1"/>
</dbReference>
<organism evidence="2 3">
    <name type="scientific">Sodiomyces alkalinus (strain CBS 110278 / VKM F-3762 / F11)</name>
    <name type="common">Alkaliphilic filamentous fungus</name>
    <dbReference type="NCBI Taxonomy" id="1314773"/>
    <lineage>
        <taxon>Eukaryota</taxon>
        <taxon>Fungi</taxon>
        <taxon>Dikarya</taxon>
        <taxon>Ascomycota</taxon>
        <taxon>Pezizomycotina</taxon>
        <taxon>Sordariomycetes</taxon>
        <taxon>Hypocreomycetidae</taxon>
        <taxon>Glomerellales</taxon>
        <taxon>Plectosphaerellaceae</taxon>
        <taxon>Sodiomyces</taxon>
    </lineage>
</organism>